<evidence type="ECO:0000256" key="1">
    <source>
        <dbReference type="SAM" id="MobiDB-lite"/>
    </source>
</evidence>
<organism evidence="2 3">
    <name type="scientific">Psylliodes chrysocephalus</name>
    <dbReference type="NCBI Taxonomy" id="3402493"/>
    <lineage>
        <taxon>Eukaryota</taxon>
        <taxon>Metazoa</taxon>
        <taxon>Ecdysozoa</taxon>
        <taxon>Arthropoda</taxon>
        <taxon>Hexapoda</taxon>
        <taxon>Insecta</taxon>
        <taxon>Pterygota</taxon>
        <taxon>Neoptera</taxon>
        <taxon>Endopterygota</taxon>
        <taxon>Coleoptera</taxon>
        <taxon>Polyphaga</taxon>
        <taxon>Cucujiformia</taxon>
        <taxon>Chrysomeloidea</taxon>
        <taxon>Chrysomelidae</taxon>
        <taxon>Galerucinae</taxon>
        <taxon>Alticini</taxon>
        <taxon>Psylliodes</taxon>
    </lineage>
</organism>
<dbReference type="EMBL" id="OV651814">
    <property type="protein sequence ID" value="CAH1106548.1"/>
    <property type="molecule type" value="Genomic_DNA"/>
</dbReference>
<keyword evidence="3" id="KW-1185">Reference proteome</keyword>
<dbReference type="OrthoDB" id="7411064at2759"/>
<accession>A0A9P0GAY6</accession>
<evidence type="ECO:0000313" key="3">
    <source>
        <dbReference type="Proteomes" id="UP001153636"/>
    </source>
</evidence>
<evidence type="ECO:0000313" key="2">
    <source>
        <dbReference type="EMBL" id="CAH1106548.1"/>
    </source>
</evidence>
<dbReference type="Proteomes" id="UP001153636">
    <property type="component" value="Chromosome 2"/>
</dbReference>
<gene>
    <name evidence="2" type="ORF">PSYICH_LOCUS7332</name>
</gene>
<name>A0A9P0GAY6_9CUCU</name>
<feature type="region of interest" description="Disordered" evidence="1">
    <location>
        <begin position="1"/>
        <end position="20"/>
    </location>
</feature>
<protein>
    <submittedName>
        <fullName evidence="2">Uncharacterized protein</fullName>
    </submittedName>
</protein>
<sequence>MLMTSQTSADFDKEPSTSTASTSSKITCLFCDRTQKRCGRQLLNLIFPRSEKLPLQKNMAENFGDSEILSKLQHQTVAYHQYCHAVYQTKEKRSTEESTDSSYVKYRQLNKLASESLSNFITIQKIENNKVVYFADTRIIFHAYKAAPGSRILIKASDTDVLIILLGNMHEISKSEIWLANSATKKDK</sequence>
<reference evidence="2" key="1">
    <citation type="submission" date="2022-01" db="EMBL/GenBank/DDBJ databases">
        <authorList>
            <person name="King R."/>
        </authorList>
    </citation>
    <scope>NUCLEOTIDE SEQUENCE</scope>
</reference>
<dbReference type="AlphaFoldDB" id="A0A9P0GAY6"/>
<proteinExistence type="predicted"/>